<dbReference type="InterPro" id="IPR036415">
    <property type="entry name" value="Lamin_tail_dom_sf"/>
</dbReference>
<dbReference type="InterPro" id="IPR010994">
    <property type="entry name" value="RuvA_2-like"/>
</dbReference>
<dbReference type="Pfam" id="PF18911">
    <property type="entry name" value="PKD_4"/>
    <property type="match status" value="1"/>
</dbReference>
<dbReference type="CDD" id="cd00146">
    <property type="entry name" value="PKD"/>
    <property type="match status" value="1"/>
</dbReference>
<dbReference type="Pfam" id="PF00932">
    <property type="entry name" value="LTD"/>
    <property type="match status" value="3"/>
</dbReference>
<evidence type="ECO:0000259" key="2">
    <source>
        <dbReference type="PROSITE" id="PS50093"/>
    </source>
</evidence>
<dbReference type="PROSITE" id="PS50093">
    <property type="entry name" value="PKD"/>
    <property type="match status" value="1"/>
</dbReference>
<keyword evidence="1" id="KW-0472">Membrane</keyword>
<dbReference type="NCBIfam" id="TIGR00426">
    <property type="entry name" value="competence protein ComEA helix-hairpin-helix repeat region"/>
    <property type="match status" value="1"/>
</dbReference>
<feature type="domain" description="PKD" evidence="2">
    <location>
        <begin position="422"/>
        <end position="464"/>
    </location>
</feature>
<name>A0A1F5SGI5_9BACT</name>
<dbReference type="GO" id="GO:0003677">
    <property type="term" value="F:DNA binding"/>
    <property type="evidence" value="ECO:0007669"/>
    <property type="project" value="InterPro"/>
</dbReference>
<dbReference type="SMART" id="SM00278">
    <property type="entry name" value="HhH1"/>
    <property type="match status" value="2"/>
</dbReference>
<dbReference type="AlphaFoldDB" id="A0A1F5SGI5"/>
<organism evidence="4 5">
    <name type="scientific">Candidatus Falkowbacteria bacterium RIFOXYA2_FULL_47_19</name>
    <dbReference type="NCBI Taxonomy" id="1797994"/>
    <lineage>
        <taxon>Bacteria</taxon>
        <taxon>Candidatus Falkowiibacteriota</taxon>
    </lineage>
</organism>
<dbReference type="Proteomes" id="UP000178367">
    <property type="component" value="Unassembled WGS sequence"/>
</dbReference>
<dbReference type="Gene3D" id="2.60.40.10">
    <property type="entry name" value="Immunoglobulins"/>
    <property type="match status" value="1"/>
</dbReference>
<proteinExistence type="predicted"/>
<evidence type="ECO:0000256" key="1">
    <source>
        <dbReference type="SAM" id="Phobius"/>
    </source>
</evidence>
<accession>A0A1F5SGI5</accession>
<evidence type="ECO:0000313" key="4">
    <source>
        <dbReference type="EMBL" id="OGF25769.1"/>
    </source>
</evidence>
<dbReference type="PANTHER" id="PTHR21180">
    <property type="entry name" value="ENDONUCLEASE/EXONUCLEASE/PHOSPHATASE FAMILY DOMAIN-CONTAINING PROTEIN 1"/>
    <property type="match status" value="1"/>
</dbReference>
<dbReference type="InterPro" id="IPR004509">
    <property type="entry name" value="Competence_ComEA_HhH"/>
</dbReference>
<dbReference type="Gene3D" id="2.60.40.1260">
    <property type="entry name" value="Lamin Tail domain"/>
    <property type="match status" value="3"/>
</dbReference>
<dbReference type="EMBL" id="MFGB01000020">
    <property type="protein sequence ID" value="OGF25769.1"/>
    <property type="molecule type" value="Genomic_DNA"/>
</dbReference>
<keyword evidence="1" id="KW-1133">Transmembrane helix</keyword>
<gene>
    <name evidence="4" type="ORF">A2227_01035</name>
</gene>
<reference evidence="4 5" key="1">
    <citation type="journal article" date="2016" name="Nat. Commun.">
        <title>Thousands of microbial genomes shed light on interconnected biogeochemical processes in an aquifer system.</title>
        <authorList>
            <person name="Anantharaman K."/>
            <person name="Brown C.T."/>
            <person name="Hug L.A."/>
            <person name="Sharon I."/>
            <person name="Castelle C.J."/>
            <person name="Probst A.J."/>
            <person name="Thomas B.C."/>
            <person name="Singh A."/>
            <person name="Wilkins M.J."/>
            <person name="Karaoz U."/>
            <person name="Brodie E.L."/>
            <person name="Williams K.H."/>
            <person name="Hubbard S.S."/>
            <person name="Banfield J.F."/>
        </authorList>
    </citation>
    <scope>NUCLEOTIDE SEQUENCE [LARGE SCALE GENOMIC DNA]</scope>
</reference>
<dbReference type="InterPro" id="IPR051675">
    <property type="entry name" value="Endo/Exo/Phosphatase_dom_1"/>
</dbReference>
<dbReference type="InterPro" id="IPR013783">
    <property type="entry name" value="Ig-like_fold"/>
</dbReference>
<dbReference type="GO" id="GO:0006281">
    <property type="term" value="P:DNA repair"/>
    <property type="evidence" value="ECO:0007669"/>
    <property type="project" value="InterPro"/>
</dbReference>
<dbReference type="InterPro" id="IPR035986">
    <property type="entry name" value="PKD_dom_sf"/>
</dbReference>
<feature type="domain" description="LTD" evidence="3">
    <location>
        <begin position="258"/>
        <end position="357"/>
    </location>
</feature>
<dbReference type="Pfam" id="PF12836">
    <property type="entry name" value="HHH_3"/>
    <property type="match status" value="1"/>
</dbReference>
<comment type="caution">
    <text evidence="4">The sequence shown here is derived from an EMBL/GenBank/DDBJ whole genome shotgun (WGS) entry which is preliminary data.</text>
</comment>
<dbReference type="Gene3D" id="1.10.150.280">
    <property type="entry name" value="AF1531-like domain"/>
    <property type="match status" value="1"/>
</dbReference>
<feature type="transmembrane region" description="Helical" evidence="1">
    <location>
        <begin position="868"/>
        <end position="888"/>
    </location>
</feature>
<dbReference type="InterPro" id="IPR000601">
    <property type="entry name" value="PKD_dom"/>
</dbReference>
<dbReference type="SUPFAM" id="SSF74853">
    <property type="entry name" value="Lamin A/C globular tail domain"/>
    <property type="match status" value="3"/>
</dbReference>
<evidence type="ECO:0008006" key="6">
    <source>
        <dbReference type="Google" id="ProtNLM"/>
    </source>
</evidence>
<dbReference type="PANTHER" id="PTHR21180:SF32">
    <property type="entry name" value="ENDONUCLEASE_EXONUCLEASE_PHOSPHATASE FAMILY DOMAIN-CONTAINING PROTEIN 1"/>
    <property type="match status" value="1"/>
</dbReference>
<sequence>MKTTMITILLSIFMIGFFYCPSAMSDGSIDINKASLEELDSLPGIGPAKALSIIDYRQGTGSFIAIEDIMNVPGIGQSTFDGFKDLICVNCLAADSETSDKIPEEENVIAPDEDNAVRHGYKAGDILINELVSAPEDGEAEWVEIFNASDADIDLSGWILLDGGERRTELGGVIGSRKLSVKENIAGNLNNGGDRLQLIDPAGNLIDEVVYGDWDNGHTEDNVPAPDSGQSLARDGAIFLLTSTITREEENIITAAPEKTEAQEQPFISEVFAAPLGSPAGEFIELYNPGTTAFDLSGWRLSDDSGREFLMDGLILEPGGYRAIGREESSLALDNNGDSLILKNADNRIIQKLTYKTSPPGESWSRKEDGKYSWTRQVTPDRVNGFSPVNEAPAVDFDAPAEAYPGEPVIFDGGDTLDVENDELEFFWDFGDGSRSGLKIAEHTFFVSGDFNIALTVKDGANEAKKEQVIKIISTKTPVFPGVETKGWSDEIPDIIINEFLPDPDGGDEAEFIELYNRGGVRVNLLDWMLDDGEGGSRPHAFKEDFWIANGAYLSVSRTESGLSLNNSGDFVRLFDPAGKTADEVKCGKTVSGEAYARGENGKWFWTTAPTPGSKNVILLSDSAASGVLAGISAGTAVKTEPEDKNIIETTPILAKNFEAGDLLRVLGTVAVLPGVLGTQYFYITGEDGGGIQVYNYKKDFPRLKIGDYIAVQAELAITNGELRLKTKEAADMEILERREEPKAENIACAEVDESFLGSLIAVTGEIVEKKGSSFFLDDGTDEIKIFLSQGSGVEAAVIEEGDRASVTGILNAVKTGLRIMPRFPDDIVKKDIETPDEAAPEEIGQVLGEIVPGEEWELSARDKKLELFRYLIIIAGAVIAVLAGLLIKFRKE</sequence>
<dbReference type="GO" id="GO:0015627">
    <property type="term" value="C:type II protein secretion system complex"/>
    <property type="evidence" value="ECO:0007669"/>
    <property type="project" value="TreeGrafter"/>
</dbReference>
<dbReference type="InterPro" id="IPR001322">
    <property type="entry name" value="Lamin_tail_dom"/>
</dbReference>
<dbReference type="STRING" id="1797994.A2227_01035"/>
<protein>
    <recommendedName>
        <fullName evidence="6">PKD domain-containing protein</fullName>
    </recommendedName>
</protein>
<dbReference type="SUPFAM" id="SSF49299">
    <property type="entry name" value="PKD domain"/>
    <property type="match status" value="1"/>
</dbReference>
<evidence type="ECO:0000259" key="3">
    <source>
        <dbReference type="PROSITE" id="PS51841"/>
    </source>
</evidence>
<feature type="domain" description="LTD" evidence="3">
    <location>
        <begin position="477"/>
        <end position="598"/>
    </location>
</feature>
<evidence type="ECO:0000313" key="5">
    <source>
        <dbReference type="Proteomes" id="UP000178367"/>
    </source>
</evidence>
<keyword evidence="1" id="KW-0812">Transmembrane</keyword>
<feature type="domain" description="LTD" evidence="3">
    <location>
        <begin position="113"/>
        <end position="213"/>
    </location>
</feature>
<dbReference type="PROSITE" id="PS51841">
    <property type="entry name" value="LTD"/>
    <property type="match status" value="3"/>
</dbReference>
<dbReference type="GO" id="GO:0015628">
    <property type="term" value="P:protein secretion by the type II secretion system"/>
    <property type="evidence" value="ECO:0007669"/>
    <property type="project" value="TreeGrafter"/>
</dbReference>
<dbReference type="SUPFAM" id="SSF47781">
    <property type="entry name" value="RuvA domain 2-like"/>
    <property type="match status" value="1"/>
</dbReference>
<dbReference type="InterPro" id="IPR003583">
    <property type="entry name" value="Hlx-hairpin-Hlx_DNA-bd_motif"/>
</dbReference>